<protein>
    <submittedName>
        <fullName evidence="1">Uncharacterized protein</fullName>
    </submittedName>
</protein>
<dbReference type="EMBL" id="LGRX02033384">
    <property type="protein sequence ID" value="KAK3241488.1"/>
    <property type="molecule type" value="Genomic_DNA"/>
</dbReference>
<proteinExistence type="predicted"/>
<dbReference type="Proteomes" id="UP001190700">
    <property type="component" value="Unassembled WGS sequence"/>
</dbReference>
<organism evidence="1 2">
    <name type="scientific">Cymbomonas tetramitiformis</name>
    <dbReference type="NCBI Taxonomy" id="36881"/>
    <lineage>
        <taxon>Eukaryota</taxon>
        <taxon>Viridiplantae</taxon>
        <taxon>Chlorophyta</taxon>
        <taxon>Pyramimonadophyceae</taxon>
        <taxon>Pyramimonadales</taxon>
        <taxon>Pyramimonadaceae</taxon>
        <taxon>Cymbomonas</taxon>
    </lineage>
</organism>
<sequence>PAVAGAASRMRRGILGLPTVAVGAASRLRYRILGQSAVVAEAALRRRRGIQAVAGQHAFDVGRNSLLNSALPAAHSPPVSELLAMCPTDACIIGSVSLG</sequence>
<feature type="non-terminal residue" evidence="1">
    <location>
        <position position="1"/>
    </location>
</feature>
<name>A0AAE0BSR0_9CHLO</name>
<keyword evidence="2" id="KW-1185">Reference proteome</keyword>
<dbReference type="AlphaFoldDB" id="A0AAE0BSR0"/>
<evidence type="ECO:0000313" key="1">
    <source>
        <dbReference type="EMBL" id="KAK3241488.1"/>
    </source>
</evidence>
<reference evidence="1 2" key="1">
    <citation type="journal article" date="2015" name="Genome Biol. Evol.">
        <title>Comparative Genomics of a Bacterivorous Green Alga Reveals Evolutionary Causalities and Consequences of Phago-Mixotrophic Mode of Nutrition.</title>
        <authorList>
            <person name="Burns J.A."/>
            <person name="Paasch A."/>
            <person name="Narechania A."/>
            <person name="Kim E."/>
        </authorList>
    </citation>
    <scope>NUCLEOTIDE SEQUENCE [LARGE SCALE GENOMIC DNA]</scope>
    <source>
        <strain evidence="1 2">PLY_AMNH</strain>
    </source>
</reference>
<gene>
    <name evidence="1" type="ORF">CYMTET_48740</name>
</gene>
<accession>A0AAE0BSR0</accession>
<evidence type="ECO:0000313" key="2">
    <source>
        <dbReference type="Proteomes" id="UP001190700"/>
    </source>
</evidence>
<comment type="caution">
    <text evidence="1">The sequence shown here is derived from an EMBL/GenBank/DDBJ whole genome shotgun (WGS) entry which is preliminary data.</text>
</comment>